<evidence type="ECO:0000259" key="3">
    <source>
        <dbReference type="PROSITE" id="PS50894"/>
    </source>
</evidence>
<keyword evidence="5" id="KW-1185">Reference proteome</keyword>
<evidence type="ECO:0000313" key="4">
    <source>
        <dbReference type="EMBL" id="SPO03397.1"/>
    </source>
</evidence>
<dbReference type="SUPFAM" id="SSF47226">
    <property type="entry name" value="Histidine-containing phosphotransfer domain, HPT domain"/>
    <property type="match status" value="1"/>
</dbReference>
<evidence type="ECO:0000256" key="1">
    <source>
        <dbReference type="PROSITE-ProRule" id="PRU00110"/>
    </source>
</evidence>
<gene>
    <name evidence="4" type="ORF">DNG_06080</name>
</gene>
<dbReference type="GO" id="GO:0009927">
    <property type="term" value="F:histidine phosphotransfer kinase activity"/>
    <property type="evidence" value="ECO:0007669"/>
    <property type="project" value="InterPro"/>
</dbReference>
<feature type="modified residue" description="Phosphohistidine" evidence="1">
    <location>
        <position position="75"/>
    </location>
</feature>
<feature type="region of interest" description="Disordered" evidence="2">
    <location>
        <begin position="145"/>
        <end position="225"/>
    </location>
</feature>
<proteinExistence type="predicted"/>
<feature type="compositionally biased region" description="Acidic residues" evidence="2">
    <location>
        <begin position="145"/>
        <end position="167"/>
    </location>
</feature>
<reference evidence="4" key="1">
    <citation type="submission" date="2018-03" db="EMBL/GenBank/DDBJ databases">
        <authorList>
            <person name="Guldener U."/>
        </authorList>
    </citation>
    <scope>NUCLEOTIDE SEQUENCE</scope>
</reference>
<dbReference type="InterPro" id="IPR045871">
    <property type="entry name" value="AHP1-5/YPD1"/>
</dbReference>
<protein>
    <submittedName>
        <fullName evidence="4">Related to multistep phosphorelay regulator 1</fullName>
    </submittedName>
</protein>
<accession>A0AAE8MZB9</accession>
<organism evidence="4 5">
    <name type="scientific">Cephalotrichum gorgonifer</name>
    <dbReference type="NCBI Taxonomy" id="2041049"/>
    <lineage>
        <taxon>Eukaryota</taxon>
        <taxon>Fungi</taxon>
        <taxon>Dikarya</taxon>
        <taxon>Ascomycota</taxon>
        <taxon>Pezizomycotina</taxon>
        <taxon>Sordariomycetes</taxon>
        <taxon>Hypocreomycetidae</taxon>
        <taxon>Microascales</taxon>
        <taxon>Microascaceae</taxon>
        <taxon>Cephalotrichum</taxon>
    </lineage>
</organism>
<dbReference type="AlphaFoldDB" id="A0AAE8MZB9"/>
<dbReference type="Gene3D" id="1.20.120.160">
    <property type="entry name" value="HPT domain"/>
    <property type="match status" value="1"/>
</dbReference>
<dbReference type="PANTHER" id="PTHR28242:SF52">
    <property type="entry name" value="PHOSPHORELAY INTERMEDIATE PROTEIN YPD1"/>
    <property type="match status" value="1"/>
</dbReference>
<dbReference type="InterPro" id="IPR008207">
    <property type="entry name" value="Sig_transdc_His_kin_Hpt_dom"/>
</dbReference>
<name>A0AAE8MZB9_9PEZI</name>
<evidence type="ECO:0000256" key="2">
    <source>
        <dbReference type="SAM" id="MobiDB-lite"/>
    </source>
</evidence>
<dbReference type="EMBL" id="ONZQ02000008">
    <property type="protein sequence ID" value="SPO03397.1"/>
    <property type="molecule type" value="Genomic_DNA"/>
</dbReference>
<dbReference type="SMART" id="SM00073">
    <property type="entry name" value="HPT"/>
    <property type="match status" value="1"/>
</dbReference>
<dbReference type="InterPro" id="IPR036641">
    <property type="entry name" value="HPT_dom_sf"/>
</dbReference>
<comment type="caution">
    <text evidence="4">The sequence shown here is derived from an EMBL/GenBank/DDBJ whole genome shotgun (WGS) entry which is preliminary data.</text>
</comment>
<dbReference type="Pfam" id="PF01627">
    <property type="entry name" value="Hpt"/>
    <property type="match status" value="1"/>
</dbReference>
<feature type="domain" description="HPt" evidence="3">
    <location>
        <begin position="36"/>
        <end position="138"/>
    </location>
</feature>
<feature type="compositionally biased region" description="Acidic residues" evidence="2">
    <location>
        <begin position="176"/>
        <end position="189"/>
    </location>
</feature>
<dbReference type="PANTHER" id="PTHR28242">
    <property type="entry name" value="PHOSPHORELAY INTERMEDIATE PROTEIN YPD1"/>
    <property type="match status" value="1"/>
</dbReference>
<dbReference type="GO" id="GO:0000160">
    <property type="term" value="P:phosphorelay signal transduction system"/>
    <property type="evidence" value="ECO:0007669"/>
    <property type="project" value="InterPro"/>
</dbReference>
<dbReference type="GO" id="GO:0005737">
    <property type="term" value="C:cytoplasm"/>
    <property type="evidence" value="ECO:0007669"/>
    <property type="project" value="TreeGrafter"/>
</dbReference>
<feature type="compositionally biased region" description="Basic and acidic residues" evidence="2">
    <location>
        <begin position="190"/>
        <end position="212"/>
    </location>
</feature>
<keyword evidence="1" id="KW-0597">Phosphoprotein</keyword>
<dbReference type="GO" id="GO:0005634">
    <property type="term" value="C:nucleus"/>
    <property type="evidence" value="ECO:0007669"/>
    <property type="project" value="TreeGrafter"/>
</dbReference>
<dbReference type="PROSITE" id="PS50894">
    <property type="entry name" value="HPT"/>
    <property type="match status" value="1"/>
</dbReference>
<sequence>MPSAQEKSISAILEELQDDIDVTTFEQILEMDDEDDREFSRTLVFEFLTQGEETFAKIEKSIAEKDLEALSHQGHYLKGSSATLGLVKIQASCEKIQRYGLKENVDGSPEPDEALCLSRIVDTLKVLRVDFAGVKKAMKKIYNYEEEEEEEEEEEDEDEEEDEEGEDVDKGVAAPEDAEGAEDTEDTERTEDTKDTKAAKESTEAITADKTKAAASSETRAIGTA</sequence>
<dbReference type="Proteomes" id="UP001187682">
    <property type="component" value="Unassembled WGS sequence"/>
</dbReference>
<evidence type="ECO:0000313" key="5">
    <source>
        <dbReference type="Proteomes" id="UP001187682"/>
    </source>
</evidence>
<dbReference type="GO" id="GO:0043424">
    <property type="term" value="F:protein histidine kinase binding"/>
    <property type="evidence" value="ECO:0007669"/>
    <property type="project" value="InterPro"/>
</dbReference>